<accession>A0A381QYH3</accession>
<comment type="similarity">
    <text evidence="1">Belongs to the short-chain dehydrogenases/reductases (SDR) family.</text>
</comment>
<dbReference type="AlphaFoldDB" id="A0A381QYH3"/>
<evidence type="ECO:0000256" key="2">
    <source>
        <dbReference type="ARBA" id="ARBA00023002"/>
    </source>
</evidence>
<evidence type="ECO:0000313" key="4">
    <source>
        <dbReference type="EMBL" id="SUZ84482.1"/>
    </source>
</evidence>
<dbReference type="InterPro" id="IPR002347">
    <property type="entry name" value="SDR_fam"/>
</dbReference>
<dbReference type="PRINTS" id="PR00081">
    <property type="entry name" value="GDHRDH"/>
</dbReference>
<dbReference type="GO" id="GO:0016491">
    <property type="term" value="F:oxidoreductase activity"/>
    <property type="evidence" value="ECO:0007669"/>
    <property type="project" value="UniProtKB-KW"/>
</dbReference>
<evidence type="ECO:0000259" key="3">
    <source>
        <dbReference type="SMART" id="SM00822"/>
    </source>
</evidence>
<name>A0A381QYH3_9ZZZZ</name>
<organism evidence="4">
    <name type="scientific">marine metagenome</name>
    <dbReference type="NCBI Taxonomy" id="408172"/>
    <lineage>
        <taxon>unclassified sequences</taxon>
        <taxon>metagenomes</taxon>
        <taxon>ecological metagenomes</taxon>
    </lineage>
</organism>
<dbReference type="PANTHER" id="PTHR45024:SF2">
    <property type="entry name" value="SCP2 DOMAIN-CONTAINING PROTEIN"/>
    <property type="match status" value="1"/>
</dbReference>
<keyword evidence="2" id="KW-0560">Oxidoreductase</keyword>
<proteinExistence type="inferred from homology"/>
<sequence length="294" mass="31044">MSEFEGKVAIVTGAGGGIGRCHAIEFAQRGAKVVVNDLGGNVDGTGDGDAADRVVADIEAIGGTAVANKASVSDRDGAKSIAEDAISAFGRIDILVNNAGILRDKTFKKMTLDEWDSVVNVHLNGSAYVTHAVWPYMYEQRYGRVVFTSSGSGIFGNFGQSNYGAAKMGMLGLMNVLALEGAARNVRVNCLGPGAATRMTNTVPGRDEDLGEPDPLRHPALVSPAVLFMCSEDAPNGAVIHASGGNYSQSHIVVNEPVALGQGTTYEDLIPHIDKLMDMSAAKPRERRQPRTRQ</sequence>
<dbReference type="SUPFAM" id="SSF51735">
    <property type="entry name" value="NAD(P)-binding Rossmann-fold domains"/>
    <property type="match status" value="1"/>
</dbReference>
<gene>
    <name evidence="4" type="ORF">METZ01_LOCUS37336</name>
</gene>
<evidence type="ECO:0000256" key="1">
    <source>
        <dbReference type="ARBA" id="ARBA00006484"/>
    </source>
</evidence>
<dbReference type="EMBL" id="UINC01001594">
    <property type="protein sequence ID" value="SUZ84482.1"/>
    <property type="molecule type" value="Genomic_DNA"/>
</dbReference>
<dbReference type="InterPro" id="IPR020904">
    <property type="entry name" value="Sc_DH/Rdtase_CS"/>
</dbReference>
<feature type="domain" description="Ketoreductase" evidence="3">
    <location>
        <begin position="7"/>
        <end position="202"/>
    </location>
</feature>
<dbReference type="SMART" id="SM00822">
    <property type="entry name" value="PKS_KR"/>
    <property type="match status" value="1"/>
</dbReference>
<dbReference type="Pfam" id="PF00106">
    <property type="entry name" value="adh_short"/>
    <property type="match status" value="1"/>
</dbReference>
<dbReference type="FunFam" id="3.40.50.720:FF:000084">
    <property type="entry name" value="Short-chain dehydrogenase reductase"/>
    <property type="match status" value="1"/>
</dbReference>
<reference evidence="4" key="1">
    <citation type="submission" date="2018-05" db="EMBL/GenBank/DDBJ databases">
        <authorList>
            <person name="Lanie J.A."/>
            <person name="Ng W.-L."/>
            <person name="Kazmierczak K.M."/>
            <person name="Andrzejewski T.M."/>
            <person name="Davidsen T.M."/>
            <person name="Wayne K.J."/>
            <person name="Tettelin H."/>
            <person name="Glass J.I."/>
            <person name="Rusch D."/>
            <person name="Podicherti R."/>
            <person name="Tsui H.-C.T."/>
            <person name="Winkler M.E."/>
        </authorList>
    </citation>
    <scope>NUCLEOTIDE SEQUENCE</scope>
</reference>
<dbReference type="PRINTS" id="PR00080">
    <property type="entry name" value="SDRFAMILY"/>
</dbReference>
<dbReference type="InterPro" id="IPR051687">
    <property type="entry name" value="Peroxisomal_Beta-Oxidation"/>
</dbReference>
<dbReference type="InterPro" id="IPR057326">
    <property type="entry name" value="KR_dom"/>
</dbReference>
<dbReference type="PROSITE" id="PS00061">
    <property type="entry name" value="ADH_SHORT"/>
    <property type="match status" value="1"/>
</dbReference>
<dbReference type="InterPro" id="IPR036291">
    <property type="entry name" value="NAD(P)-bd_dom_sf"/>
</dbReference>
<dbReference type="Gene3D" id="3.40.50.720">
    <property type="entry name" value="NAD(P)-binding Rossmann-like Domain"/>
    <property type="match status" value="1"/>
</dbReference>
<dbReference type="PANTHER" id="PTHR45024">
    <property type="entry name" value="DEHYDROGENASES, SHORT CHAIN"/>
    <property type="match status" value="1"/>
</dbReference>
<protein>
    <recommendedName>
        <fullName evidence="3">Ketoreductase domain-containing protein</fullName>
    </recommendedName>
</protein>